<evidence type="ECO:0000313" key="4">
    <source>
        <dbReference type="Proteomes" id="UP000198749"/>
    </source>
</evidence>
<dbReference type="Proteomes" id="UP000198749">
    <property type="component" value="Unassembled WGS sequence"/>
</dbReference>
<reference evidence="4" key="1">
    <citation type="submission" date="2016-10" db="EMBL/GenBank/DDBJ databases">
        <authorList>
            <person name="Varghese N."/>
            <person name="Submissions S."/>
        </authorList>
    </citation>
    <scope>NUCLEOTIDE SEQUENCE [LARGE SCALE GENOMIC DNA]</scope>
    <source>
        <strain evidence="4">DSM 18887</strain>
    </source>
</reference>
<dbReference type="STRING" id="355243.SAMN03080615_03262"/>
<dbReference type="OrthoDB" id="9806665at2"/>
<dbReference type="GO" id="GO:0016020">
    <property type="term" value="C:membrane"/>
    <property type="evidence" value="ECO:0007669"/>
    <property type="project" value="InterPro"/>
</dbReference>
<organism evidence="3 4">
    <name type="scientific">Amphritea atlantica</name>
    <dbReference type="NCBI Taxonomy" id="355243"/>
    <lineage>
        <taxon>Bacteria</taxon>
        <taxon>Pseudomonadati</taxon>
        <taxon>Pseudomonadota</taxon>
        <taxon>Gammaproteobacteria</taxon>
        <taxon>Oceanospirillales</taxon>
        <taxon>Oceanospirillaceae</taxon>
        <taxon>Amphritea</taxon>
    </lineage>
</organism>
<dbReference type="PANTHER" id="PTHR33219:SF14">
    <property type="entry name" value="PROTEIN COFACTOR ASSEMBLY OF COMPLEX C SUBUNIT B CCB3, CHLOROPLASTIC-RELATED"/>
    <property type="match status" value="1"/>
</dbReference>
<feature type="transmembrane region" description="Helical" evidence="2">
    <location>
        <begin position="6"/>
        <end position="27"/>
    </location>
</feature>
<feature type="transmembrane region" description="Helical" evidence="2">
    <location>
        <begin position="65"/>
        <end position="85"/>
    </location>
</feature>
<dbReference type="RefSeq" id="WP_091360365.1">
    <property type="nucleotide sequence ID" value="NZ_AP025284.1"/>
</dbReference>
<evidence type="ECO:0000313" key="3">
    <source>
        <dbReference type="EMBL" id="SEQ92521.1"/>
    </source>
</evidence>
<feature type="transmembrane region" description="Helical" evidence="2">
    <location>
        <begin position="152"/>
        <end position="173"/>
    </location>
</feature>
<keyword evidence="4" id="KW-1185">Reference proteome</keyword>
<feature type="transmembrane region" description="Helical" evidence="2">
    <location>
        <begin position="34"/>
        <end position="53"/>
    </location>
</feature>
<gene>
    <name evidence="3" type="ORF">SAMN03080615_03262</name>
</gene>
<accession>A0A1H9JZW4</accession>
<proteinExistence type="inferred from homology"/>
<evidence type="ECO:0000256" key="2">
    <source>
        <dbReference type="SAM" id="Phobius"/>
    </source>
</evidence>
<dbReference type="InterPro" id="IPR003425">
    <property type="entry name" value="CCB3/YggT"/>
</dbReference>
<dbReference type="Pfam" id="PF02325">
    <property type="entry name" value="CCB3_YggT"/>
    <property type="match status" value="2"/>
</dbReference>
<dbReference type="AlphaFoldDB" id="A0A1H9JZW4"/>
<keyword evidence="2" id="KW-1133">Transmembrane helix</keyword>
<keyword evidence="2" id="KW-0812">Transmembrane</keyword>
<feature type="transmembrane region" description="Helical" evidence="2">
    <location>
        <begin position="97"/>
        <end position="127"/>
    </location>
</feature>
<dbReference type="PANTHER" id="PTHR33219">
    <property type="entry name" value="YLMG HOMOLOG PROTEIN 2, CHLOROPLASTIC"/>
    <property type="match status" value="1"/>
</dbReference>
<evidence type="ECO:0000256" key="1">
    <source>
        <dbReference type="ARBA" id="ARBA00010894"/>
    </source>
</evidence>
<keyword evidence="2" id="KW-0472">Membrane</keyword>
<comment type="similarity">
    <text evidence="1">Belongs to the YggT family.</text>
</comment>
<protein>
    <submittedName>
        <fullName evidence="3">YggT family protein</fullName>
    </submittedName>
</protein>
<name>A0A1H9JZW4_9GAMM</name>
<sequence length="185" mass="20142">MGQDPLSSIIQLFGQLYVFIVVLRFLLQIAKADYYNPICQAVVKITAVPLAPLQRVMPRPANIDLSPLLLAFLINVALWAIILLLKGQSMGANLSPVMVLSGIGVLNTILDIYFYAVIGAVIISWVAPGSYHPGPQLIVQLTEPLFALARRVIPSLGGLDLSPILIFFVIQIARSQLGSLTHFLL</sequence>
<dbReference type="EMBL" id="FOGB01000011">
    <property type="protein sequence ID" value="SEQ92521.1"/>
    <property type="molecule type" value="Genomic_DNA"/>
</dbReference>